<protein>
    <submittedName>
        <fullName evidence="1">Uncharacterized protein</fullName>
    </submittedName>
</protein>
<keyword evidence="2" id="KW-1185">Reference proteome</keyword>
<dbReference type="PANTHER" id="PTHR45913">
    <property type="entry name" value="EPM2A-INTERACTING PROTEIN 1"/>
    <property type="match status" value="1"/>
</dbReference>
<comment type="caution">
    <text evidence="1">The sequence shown here is derived from an EMBL/GenBank/DDBJ whole genome shotgun (WGS) entry which is preliminary data.</text>
</comment>
<gene>
    <name evidence="1" type="ORF">ANN_04062</name>
</gene>
<sequence>MTEVFLEIVDNLFDGFKNKNEIKAAIRDLQLSRRTVARQVEDISANLEEQLQKDVVDCEAFSLQLDESVDVSDTVQILIFIHIVFQDFTIKEEFLADFTGTLSEMNVELQGNNKYIKEMLSTIFSYKSKFVLMMNDLKHNDFSHFPNIEDHLKSYPKTLFEKGKYITEIDTVLNELEARFIEYQNVQEIVQYMAWPFKSDLDVKKTAALLSEIFGISKLSLENEIIKLQNDFF</sequence>
<proteinExistence type="predicted"/>
<organism evidence="1 2">
    <name type="scientific">Periplaneta americana</name>
    <name type="common">American cockroach</name>
    <name type="synonym">Blatta americana</name>
    <dbReference type="NCBI Taxonomy" id="6978"/>
    <lineage>
        <taxon>Eukaryota</taxon>
        <taxon>Metazoa</taxon>
        <taxon>Ecdysozoa</taxon>
        <taxon>Arthropoda</taxon>
        <taxon>Hexapoda</taxon>
        <taxon>Insecta</taxon>
        <taxon>Pterygota</taxon>
        <taxon>Neoptera</taxon>
        <taxon>Polyneoptera</taxon>
        <taxon>Dictyoptera</taxon>
        <taxon>Blattodea</taxon>
        <taxon>Blattoidea</taxon>
        <taxon>Blattidae</taxon>
        <taxon>Blattinae</taxon>
        <taxon>Periplaneta</taxon>
    </lineage>
</organism>
<dbReference type="PANTHER" id="PTHR45913:SF21">
    <property type="entry name" value="DUF4371 DOMAIN-CONTAINING PROTEIN"/>
    <property type="match status" value="1"/>
</dbReference>
<dbReference type="EMBL" id="JAJSOF020000013">
    <property type="protein sequence ID" value="KAJ4442476.1"/>
    <property type="molecule type" value="Genomic_DNA"/>
</dbReference>
<reference evidence="1 2" key="1">
    <citation type="journal article" date="2022" name="Allergy">
        <title>Genome assembly and annotation of Periplaneta americana reveal a comprehensive cockroach allergen profile.</title>
        <authorList>
            <person name="Wang L."/>
            <person name="Xiong Q."/>
            <person name="Saelim N."/>
            <person name="Wang L."/>
            <person name="Nong W."/>
            <person name="Wan A.T."/>
            <person name="Shi M."/>
            <person name="Liu X."/>
            <person name="Cao Q."/>
            <person name="Hui J.H.L."/>
            <person name="Sookrung N."/>
            <person name="Leung T.F."/>
            <person name="Tungtrongchitr A."/>
            <person name="Tsui S.K.W."/>
        </authorList>
    </citation>
    <scope>NUCLEOTIDE SEQUENCE [LARGE SCALE GENOMIC DNA]</scope>
    <source>
        <strain evidence="1">PWHHKU_190912</strain>
    </source>
</reference>
<dbReference type="Proteomes" id="UP001148838">
    <property type="component" value="Unassembled WGS sequence"/>
</dbReference>
<evidence type="ECO:0000313" key="2">
    <source>
        <dbReference type="Proteomes" id="UP001148838"/>
    </source>
</evidence>
<evidence type="ECO:0000313" key="1">
    <source>
        <dbReference type="EMBL" id="KAJ4442476.1"/>
    </source>
</evidence>
<name>A0ABQ8T8R0_PERAM</name>
<accession>A0ABQ8T8R0</accession>